<dbReference type="EMBL" id="GBRH01261915">
    <property type="protein sequence ID" value="JAD35980.1"/>
    <property type="molecule type" value="Transcribed_RNA"/>
</dbReference>
<feature type="compositionally biased region" description="Low complexity" evidence="1">
    <location>
        <begin position="1"/>
        <end position="29"/>
    </location>
</feature>
<protein>
    <submittedName>
        <fullName evidence="2">Uncharacterized protein</fullName>
    </submittedName>
</protein>
<evidence type="ECO:0000313" key="2">
    <source>
        <dbReference type="EMBL" id="JAD35980.1"/>
    </source>
</evidence>
<proteinExistence type="predicted"/>
<organism evidence="2">
    <name type="scientific">Arundo donax</name>
    <name type="common">Giant reed</name>
    <name type="synonym">Donax arundinaceus</name>
    <dbReference type="NCBI Taxonomy" id="35708"/>
    <lineage>
        <taxon>Eukaryota</taxon>
        <taxon>Viridiplantae</taxon>
        <taxon>Streptophyta</taxon>
        <taxon>Embryophyta</taxon>
        <taxon>Tracheophyta</taxon>
        <taxon>Spermatophyta</taxon>
        <taxon>Magnoliopsida</taxon>
        <taxon>Liliopsida</taxon>
        <taxon>Poales</taxon>
        <taxon>Poaceae</taxon>
        <taxon>PACMAD clade</taxon>
        <taxon>Arundinoideae</taxon>
        <taxon>Arundineae</taxon>
        <taxon>Arundo</taxon>
    </lineage>
</organism>
<reference evidence="2" key="1">
    <citation type="submission" date="2014-09" db="EMBL/GenBank/DDBJ databases">
        <authorList>
            <person name="Magalhaes I.L.F."/>
            <person name="Oliveira U."/>
            <person name="Santos F.R."/>
            <person name="Vidigal T.H.D.A."/>
            <person name="Brescovit A.D."/>
            <person name="Santos A.J."/>
        </authorList>
    </citation>
    <scope>NUCLEOTIDE SEQUENCE</scope>
    <source>
        <tissue evidence="2">Shoot tissue taken approximately 20 cm above the soil surface</tissue>
    </source>
</reference>
<evidence type="ECO:0000256" key="1">
    <source>
        <dbReference type="SAM" id="MobiDB-lite"/>
    </source>
</evidence>
<name>A0A0A8ZGV2_ARUDO</name>
<accession>A0A0A8ZGV2</accession>
<feature type="region of interest" description="Disordered" evidence="1">
    <location>
        <begin position="1"/>
        <end position="48"/>
    </location>
</feature>
<feature type="region of interest" description="Disordered" evidence="1">
    <location>
        <begin position="209"/>
        <end position="228"/>
    </location>
</feature>
<dbReference type="AlphaFoldDB" id="A0A0A8ZGV2"/>
<feature type="region of interest" description="Disordered" evidence="1">
    <location>
        <begin position="67"/>
        <end position="86"/>
    </location>
</feature>
<reference evidence="2" key="2">
    <citation type="journal article" date="2015" name="Data Brief">
        <title>Shoot transcriptome of the giant reed, Arundo donax.</title>
        <authorList>
            <person name="Barrero R.A."/>
            <person name="Guerrero F.D."/>
            <person name="Moolhuijzen P."/>
            <person name="Goolsby J.A."/>
            <person name="Tidwell J."/>
            <person name="Bellgard S.E."/>
            <person name="Bellgard M.I."/>
        </authorList>
    </citation>
    <scope>NUCLEOTIDE SEQUENCE</scope>
    <source>
        <tissue evidence="2">Shoot tissue taken approximately 20 cm above the soil surface</tissue>
    </source>
</reference>
<sequence length="268" mass="28141">MSSSMTPSAGAGPSSSSVSSAAKKMGASKRTATVPMKKLGCGSAASGQDDTVAGAMVIEVPAAVKEETRALGPSSGPKPAEVPLPKERTQCSEGVDGVYSGDNAGGLSGSGVGDLALGRPWPPMRIRVKWKTGADVDAVGKPGGPWSSGARSVVVGAAVEMTQVTVEARCQGRLGPRRMDSSAARTVKGAHPCIGQKLMLCSGSMTSPAAATELGPAPSSPWRQGTWRGPQRALSEWKHLPRCRTPWSWCTRRGWRCARWRGWRFQRW</sequence>